<evidence type="ECO:0000313" key="3">
    <source>
        <dbReference type="Proteomes" id="UP001154078"/>
    </source>
</evidence>
<dbReference type="SUPFAM" id="SSF48371">
    <property type="entry name" value="ARM repeat"/>
    <property type="match status" value="1"/>
</dbReference>
<evidence type="ECO:0000313" key="2">
    <source>
        <dbReference type="EMBL" id="CAH0546526.1"/>
    </source>
</evidence>
<dbReference type="Proteomes" id="UP001154078">
    <property type="component" value="Chromosome 1"/>
</dbReference>
<feature type="compositionally biased region" description="Basic and acidic residues" evidence="1">
    <location>
        <begin position="1"/>
        <end position="12"/>
    </location>
</feature>
<dbReference type="Gene3D" id="1.25.40.180">
    <property type="match status" value="1"/>
</dbReference>
<dbReference type="EMBL" id="OV121132">
    <property type="protein sequence ID" value="CAH0546526.1"/>
    <property type="molecule type" value="Genomic_DNA"/>
</dbReference>
<dbReference type="PANTHER" id="PTHR23254:SF15">
    <property type="entry name" value="POLYADENYLATE-BINDING PROTEIN-INTERACTING PROTEIN 1"/>
    <property type="match status" value="1"/>
</dbReference>
<protein>
    <recommendedName>
        <fullName evidence="4">Polyadenylate-binding protein-interacting protein 1</fullName>
    </recommendedName>
</protein>
<organism evidence="2 3">
    <name type="scientific">Brassicogethes aeneus</name>
    <name type="common">Rape pollen beetle</name>
    <name type="synonym">Meligethes aeneus</name>
    <dbReference type="NCBI Taxonomy" id="1431903"/>
    <lineage>
        <taxon>Eukaryota</taxon>
        <taxon>Metazoa</taxon>
        <taxon>Ecdysozoa</taxon>
        <taxon>Arthropoda</taxon>
        <taxon>Hexapoda</taxon>
        <taxon>Insecta</taxon>
        <taxon>Pterygota</taxon>
        <taxon>Neoptera</taxon>
        <taxon>Endopterygota</taxon>
        <taxon>Coleoptera</taxon>
        <taxon>Polyphaga</taxon>
        <taxon>Cucujiformia</taxon>
        <taxon>Nitidulidae</taxon>
        <taxon>Meligethinae</taxon>
        <taxon>Brassicogethes</taxon>
    </lineage>
</organism>
<reference evidence="2" key="1">
    <citation type="submission" date="2021-12" db="EMBL/GenBank/DDBJ databases">
        <authorList>
            <person name="King R."/>
        </authorList>
    </citation>
    <scope>NUCLEOTIDE SEQUENCE</scope>
</reference>
<gene>
    <name evidence="2" type="ORF">MELIAE_LOCUS674</name>
</gene>
<evidence type="ECO:0000256" key="1">
    <source>
        <dbReference type="SAM" id="MobiDB-lite"/>
    </source>
</evidence>
<feature type="compositionally biased region" description="Basic and acidic residues" evidence="1">
    <location>
        <begin position="25"/>
        <end position="34"/>
    </location>
</feature>
<dbReference type="PANTHER" id="PTHR23254">
    <property type="entry name" value="EIF4G DOMAIN PROTEIN"/>
    <property type="match status" value="1"/>
</dbReference>
<evidence type="ECO:0008006" key="4">
    <source>
        <dbReference type="Google" id="ProtNLM"/>
    </source>
</evidence>
<dbReference type="InterPro" id="IPR051367">
    <property type="entry name" value="mRNA_TranslReg/HistoneTransl"/>
</dbReference>
<dbReference type="GO" id="GO:0006446">
    <property type="term" value="P:regulation of translational initiation"/>
    <property type="evidence" value="ECO:0007669"/>
    <property type="project" value="TreeGrafter"/>
</dbReference>
<feature type="compositionally biased region" description="Polar residues" evidence="1">
    <location>
        <begin position="13"/>
        <end position="24"/>
    </location>
</feature>
<feature type="region of interest" description="Disordered" evidence="1">
    <location>
        <begin position="1"/>
        <end position="34"/>
    </location>
</feature>
<name>A0A9P0ARI1_BRAAE</name>
<dbReference type="OrthoDB" id="8171816at2759"/>
<feature type="region of interest" description="Disordered" evidence="1">
    <location>
        <begin position="51"/>
        <end position="77"/>
    </location>
</feature>
<keyword evidence="3" id="KW-1185">Reference proteome</keyword>
<dbReference type="InterPro" id="IPR016024">
    <property type="entry name" value="ARM-type_fold"/>
</dbReference>
<sequence length="375" mass="42644">MDQKVKLWDRDSSQSMNLRQPNKPSESKKNTVKVEDSVIVNSKLSVDAAEFYPNSHPAPSNNVSSIQSRLNKHKKQPESAIDHIGVESAAHQHQNNDEDSPDMLRLKHIVKTLTNDPGQFDHLFDIFMETLMPYLQDAIFLTDCARLLVNQAINYPNFRYTGARLSYHIEGTSPEFRAALHLLCKKELDSNANKQNILLFVAELYIQLHHLNIYGILLIEAFKMLVSKGGNDNIKCVCQALKLTGFSLDKYDKKAIDEIFGQLQHVKSTVDGSALMLLNSVFNLRNANWGHSNQSESSNSPVEEEAYYVEPQNAHFYNLDGQEFTSEESEFLAAHLNCNDEYLTDTSDPDELFNPEPEMDEEIQAAFKEFVRLSK</sequence>
<feature type="compositionally biased region" description="Polar residues" evidence="1">
    <location>
        <begin position="57"/>
        <end position="69"/>
    </location>
</feature>
<dbReference type="GO" id="GO:0008494">
    <property type="term" value="F:translation activator activity"/>
    <property type="evidence" value="ECO:0007669"/>
    <property type="project" value="TreeGrafter"/>
</dbReference>
<proteinExistence type="predicted"/>
<accession>A0A9P0ARI1</accession>
<dbReference type="AlphaFoldDB" id="A0A9P0ARI1"/>